<proteinExistence type="predicted"/>
<feature type="compositionally biased region" description="Low complexity" evidence="1">
    <location>
        <begin position="1"/>
        <end position="26"/>
    </location>
</feature>
<sequence>MTVGSSVGSTMTSSDGSGVGSDGTVVATLGCGSASAERQDITPQTKPARKMRTTTMTAMATTLPAMDFFGGSP</sequence>
<gene>
    <name evidence="2" type="ORF">EAX62_03740</name>
</gene>
<protein>
    <submittedName>
        <fullName evidence="2">Uncharacterized protein</fullName>
    </submittedName>
</protein>
<feature type="region of interest" description="Disordered" evidence="1">
    <location>
        <begin position="1"/>
        <end position="52"/>
    </location>
</feature>
<evidence type="ECO:0000313" key="2">
    <source>
        <dbReference type="EMBL" id="RMB61746.1"/>
    </source>
</evidence>
<keyword evidence="3" id="KW-1185">Reference proteome</keyword>
<name>A0A3M0GWL6_9ACTN</name>
<accession>A0A3M0GWL6</accession>
<reference evidence="2 3" key="1">
    <citation type="submission" date="2018-10" db="EMBL/GenBank/DDBJ databases">
        <title>Tessaracoccus antarcticuss sp. nov., isolated from sediment.</title>
        <authorList>
            <person name="Zhou L.Y."/>
            <person name="Du Z.J."/>
        </authorList>
    </citation>
    <scope>NUCLEOTIDE SEQUENCE [LARGE SCALE GENOMIC DNA]</scope>
    <source>
        <strain evidence="2 3">JDX10</strain>
    </source>
</reference>
<evidence type="ECO:0000313" key="3">
    <source>
        <dbReference type="Proteomes" id="UP000275256"/>
    </source>
</evidence>
<dbReference type="EMBL" id="REFW01000001">
    <property type="protein sequence ID" value="RMB61746.1"/>
    <property type="molecule type" value="Genomic_DNA"/>
</dbReference>
<organism evidence="2 3">
    <name type="scientific">Tessaracoccus antarcticus</name>
    <dbReference type="NCBI Taxonomy" id="2479848"/>
    <lineage>
        <taxon>Bacteria</taxon>
        <taxon>Bacillati</taxon>
        <taxon>Actinomycetota</taxon>
        <taxon>Actinomycetes</taxon>
        <taxon>Propionibacteriales</taxon>
        <taxon>Propionibacteriaceae</taxon>
        <taxon>Tessaracoccus</taxon>
    </lineage>
</organism>
<evidence type="ECO:0000256" key="1">
    <source>
        <dbReference type="SAM" id="MobiDB-lite"/>
    </source>
</evidence>
<comment type="caution">
    <text evidence="2">The sequence shown here is derived from an EMBL/GenBank/DDBJ whole genome shotgun (WGS) entry which is preliminary data.</text>
</comment>
<dbReference type="AlphaFoldDB" id="A0A3M0GWL6"/>
<dbReference type="Proteomes" id="UP000275256">
    <property type="component" value="Unassembled WGS sequence"/>
</dbReference>